<keyword evidence="1" id="KW-0812">Transmembrane</keyword>
<evidence type="ECO:0000313" key="2">
    <source>
        <dbReference type="EMBL" id="MBC5725785.1"/>
    </source>
</evidence>
<keyword evidence="1" id="KW-1133">Transmembrane helix</keyword>
<feature type="transmembrane region" description="Helical" evidence="1">
    <location>
        <begin position="51"/>
        <end position="71"/>
    </location>
</feature>
<sequence>METVQRVLLVMFAAFAGLTIFQQLRYGMICGRTEQADKQEDPKARACRQRAVVYAVCAAACLGCNIVLGAMGK</sequence>
<keyword evidence="3" id="KW-1185">Reference proteome</keyword>
<gene>
    <name evidence="2" type="ORF">H8S45_10000</name>
</gene>
<proteinExistence type="predicted"/>
<dbReference type="Proteomes" id="UP000606499">
    <property type="component" value="Unassembled WGS sequence"/>
</dbReference>
<evidence type="ECO:0000256" key="1">
    <source>
        <dbReference type="SAM" id="Phobius"/>
    </source>
</evidence>
<dbReference type="EMBL" id="JACOPL010000008">
    <property type="protein sequence ID" value="MBC5725785.1"/>
    <property type="molecule type" value="Genomic_DNA"/>
</dbReference>
<comment type="caution">
    <text evidence="2">The sequence shown here is derived from an EMBL/GenBank/DDBJ whole genome shotgun (WGS) entry which is preliminary data.</text>
</comment>
<reference evidence="2" key="1">
    <citation type="submission" date="2020-08" db="EMBL/GenBank/DDBJ databases">
        <title>Genome public.</title>
        <authorList>
            <person name="Liu C."/>
            <person name="Sun Q."/>
        </authorList>
    </citation>
    <scope>NUCLEOTIDE SEQUENCE</scope>
    <source>
        <strain evidence="2">NSJ-28</strain>
    </source>
</reference>
<accession>A0A923LX96</accession>
<name>A0A923LX96_9FIRM</name>
<dbReference type="AlphaFoldDB" id="A0A923LX96"/>
<dbReference type="RefSeq" id="WP_054327025.1">
    <property type="nucleotide sequence ID" value="NZ_JACOPL010000008.1"/>
</dbReference>
<keyword evidence="1" id="KW-0472">Membrane</keyword>
<evidence type="ECO:0000313" key="3">
    <source>
        <dbReference type="Proteomes" id="UP000606499"/>
    </source>
</evidence>
<organism evidence="2 3">
    <name type="scientific">Agathobaculum faecis</name>
    <dbReference type="NCBI Taxonomy" id="2763013"/>
    <lineage>
        <taxon>Bacteria</taxon>
        <taxon>Bacillati</taxon>
        <taxon>Bacillota</taxon>
        <taxon>Clostridia</taxon>
        <taxon>Eubacteriales</taxon>
        <taxon>Butyricicoccaceae</taxon>
        <taxon>Agathobaculum</taxon>
    </lineage>
</organism>
<protein>
    <submittedName>
        <fullName evidence="2">Uncharacterized protein</fullName>
    </submittedName>
</protein>